<accession>A0ABP9CHY4</accession>
<dbReference type="SUPFAM" id="SSF88659">
    <property type="entry name" value="Sigma3 and sigma4 domains of RNA polymerase sigma factors"/>
    <property type="match status" value="1"/>
</dbReference>
<sequence>MSSLERLNDKATQTAFDKKVVSVTQHLQAYIKHRLYIAESTRVIPKNMYTSSDLIDEAIAKFYENGYDIDMDVSNIKLRLFKIVDADLDELFKREAFHKNTTSTDTILKEELEGLEEVYTVDEDFDFIMKEELNDISYKQGNNHKHLFLYDDENRTVMNAFEIKDLSAVNNRKILGKFYSVLPFTVSDIVDLFVFGKLDYDEIAKIKNIETNRVRRILTLAIESLKSNLG</sequence>
<organism evidence="1 2">
    <name type="scientific">Litoribaculum gwangyangense</name>
    <dbReference type="NCBI Taxonomy" id="1130722"/>
    <lineage>
        <taxon>Bacteria</taxon>
        <taxon>Pseudomonadati</taxon>
        <taxon>Bacteroidota</taxon>
        <taxon>Flavobacteriia</taxon>
        <taxon>Flavobacteriales</taxon>
        <taxon>Flavobacteriaceae</taxon>
        <taxon>Litoribaculum</taxon>
    </lineage>
</organism>
<name>A0ABP9CHY4_9FLAO</name>
<evidence type="ECO:0000313" key="1">
    <source>
        <dbReference type="EMBL" id="GAA4811534.1"/>
    </source>
</evidence>
<gene>
    <name evidence="1" type="ORF">GCM10023330_18530</name>
</gene>
<protein>
    <recommendedName>
        <fullName evidence="3">Sigma-70 family RNA polymerase sigma factor</fullName>
    </recommendedName>
</protein>
<keyword evidence="2" id="KW-1185">Reference proteome</keyword>
<dbReference type="RefSeq" id="WP_345276673.1">
    <property type="nucleotide sequence ID" value="NZ_BAABJW010000002.1"/>
</dbReference>
<comment type="caution">
    <text evidence="1">The sequence shown here is derived from an EMBL/GenBank/DDBJ whole genome shotgun (WGS) entry which is preliminary data.</text>
</comment>
<dbReference type="InterPro" id="IPR013324">
    <property type="entry name" value="RNA_pol_sigma_r3/r4-like"/>
</dbReference>
<evidence type="ECO:0000313" key="2">
    <source>
        <dbReference type="Proteomes" id="UP001501433"/>
    </source>
</evidence>
<dbReference type="EMBL" id="BAABJW010000002">
    <property type="protein sequence ID" value="GAA4811534.1"/>
    <property type="molecule type" value="Genomic_DNA"/>
</dbReference>
<dbReference type="Proteomes" id="UP001501433">
    <property type="component" value="Unassembled WGS sequence"/>
</dbReference>
<reference evidence="2" key="1">
    <citation type="journal article" date="2019" name="Int. J. Syst. Evol. Microbiol.">
        <title>The Global Catalogue of Microorganisms (GCM) 10K type strain sequencing project: providing services to taxonomists for standard genome sequencing and annotation.</title>
        <authorList>
            <consortium name="The Broad Institute Genomics Platform"/>
            <consortium name="The Broad Institute Genome Sequencing Center for Infectious Disease"/>
            <person name="Wu L."/>
            <person name="Ma J."/>
        </authorList>
    </citation>
    <scope>NUCLEOTIDE SEQUENCE [LARGE SCALE GENOMIC DNA]</scope>
    <source>
        <strain evidence="2">JCM 18325</strain>
    </source>
</reference>
<evidence type="ECO:0008006" key="3">
    <source>
        <dbReference type="Google" id="ProtNLM"/>
    </source>
</evidence>
<proteinExistence type="predicted"/>